<dbReference type="SUPFAM" id="SSF53098">
    <property type="entry name" value="Ribonuclease H-like"/>
    <property type="match status" value="1"/>
</dbReference>
<dbReference type="SMART" id="SM00360">
    <property type="entry name" value="RRM"/>
    <property type="match status" value="3"/>
</dbReference>
<dbReference type="Gene3D" id="3.30.40.10">
    <property type="entry name" value="Zinc/RING finger domain, C3HC4 (zinc finger)"/>
    <property type="match status" value="1"/>
</dbReference>
<dbReference type="Pfam" id="PF11789">
    <property type="entry name" value="zf-Nse"/>
    <property type="match status" value="1"/>
</dbReference>
<keyword evidence="11" id="KW-0508">mRNA splicing</keyword>
<feature type="domain" description="RRM" evidence="18">
    <location>
        <begin position="222"/>
        <end position="299"/>
    </location>
</feature>
<dbReference type="GO" id="GO:0071203">
    <property type="term" value="C:WASH complex"/>
    <property type="evidence" value="ECO:0007669"/>
    <property type="project" value="InterPro"/>
</dbReference>
<evidence type="ECO:0000256" key="15">
    <source>
        <dbReference type="PROSITE-ProRule" id="PRU00176"/>
    </source>
</evidence>
<dbReference type="InterPro" id="IPR004181">
    <property type="entry name" value="Znf_MIZ"/>
</dbReference>
<dbReference type="PROSITE" id="PS50102">
    <property type="entry name" value="RRM"/>
    <property type="match status" value="2"/>
</dbReference>
<dbReference type="GO" id="GO:1904888">
    <property type="term" value="P:cranial skeletal system development"/>
    <property type="evidence" value="ECO:0007669"/>
    <property type="project" value="UniProtKB-ARBA"/>
</dbReference>
<dbReference type="GO" id="GO:0007032">
    <property type="term" value="P:endosome organization"/>
    <property type="evidence" value="ECO:0007669"/>
    <property type="project" value="TreeGrafter"/>
</dbReference>
<dbReference type="CDD" id="cd12742">
    <property type="entry name" value="RRM3_ESRP1_ESRP2"/>
    <property type="match status" value="1"/>
</dbReference>
<comment type="function">
    <text evidence="14">mRNA splicing factor that regulates the formation of epithelial cell-specific isoforms. Specifically regulates the expression of FGFR2-IIIb, an epithelial cell-specific isoform of fgfr2. Acts by directly binding specific sequences in mRNAs. Binds the GU-rich sequence motifs in the ISE/ISS-3, a cis-element regulatory region present in the mRNA of fgfr2.</text>
</comment>
<dbReference type="InterPro" id="IPR034427">
    <property type="entry name" value="ESRP1_RRM1"/>
</dbReference>
<dbReference type="Gene3D" id="3.30.420.10">
    <property type="entry name" value="Ribonuclease H-like superfamily/Ribonuclease H"/>
    <property type="match status" value="1"/>
</dbReference>
<dbReference type="GO" id="GO:0006397">
    <property type="term" value="P:mRNA processing"/>
    <property type="evidence" value="ECO:0007669"/>
    <property type="project" value="UniProtKB-KW"/>
</dbReference>
<dbReference type="FunFam" id="3.30.70.330:FF:000056">
    <property type="entry name" value="epithelial splicing regulatory protein 1 isoform X1"/>
    <property type="match status" value="1"/>
</dbReference>
<evidence type="ECO:0000256" key="12">
    <source>
        <dbReference type="ARBA" id="ARBA00023242"/>
    </source>
</evidence>
<evidence type="ECO:0000256" key="9">
    <source>
        <dbReference type="ARBA" id="ARBA00022833"/>
    </source>
</evidence>
<accession>A0A9Q1FA34</accession>
<evidence type="ECO:0000256" key="11">
    <source>
        <dbReference type="ARBA" id="ARBA00023187"/>
    </source>
</evidence>
<dbReference type="GO" id="GO:0005634">
    <property type="term" value="C:nucleus"/>
    <property type="evidence" value="ECO:0007669"/>
    <property type="project" value="UniProtKB-SubCell"/>
</dbReference>
<dbReference type="InterPro" id="IPR013083">
    <property type="entry name" value="Znf_RING/FYVE/PHD"/>
</dbReference>
<reference evidence="20" key="1">
    <citation type="journal article" date="2023" name="Science">
        <title>Genome structures resolve the early diversification of teleost fishes.</title>
        <authorList>
            <person name="Parey E."/>
            <person name="Louis A."/>
            <person name="Montfort J."/>
            <person name="Bouchez O."/>
            <person name="Roques C."/>
            <person name="Iampietro C."/>
            <person name="Lluch J."/>
            <person name="Castinel A."/>
            <person name="Donnadieu C."/>
            <person name="Desvignes T."/>
            <person name="Floi Bucao C."/>
            <person name="Jouanno E."/>
            <person name="Wen M."/>
            <person name="Mejri S."/>
            <person name="Dirks R."/>
            <person name="Jansen H."/>
            <person name="Henkel C."/>
            <person name="Chen W.J."/>
            <person name="Zahm M."/>
            <person name="Cabau C."/>
            <person name="Klopp C."/>
            <person name="Thompson A.W."/>
            <person name="Robinson-Rechavi M."/>
            <person name="Braasch I."/>
            <person name="Lecointre G."/>
            <person name="Bobe J."/>
            <person name="Postlethwait J.H."/>
            <person name="Berthelot C."/>
            <person name="Roest Crollius H."/>
            <person name="Guiguen Y."/>
        </authorList>
    </citation>
    <scope>NUCLEOTIDE SEQUENCE</scope>
    <source>
        <strain evidence="20">WJC10195</strain>
    </source>
</reference>
<dbReference type="FunFam" id="3.30.70.330:FF:000070">
    <property type="entry name" value="Epithelial splicing regulatory protein 1"/>
    <property type="match status" value="1"/>
</dbReference>
<dbReference type="GO" id="GO:0140285">
    <property type="term" value="P:endosome fission"/>
    <property type="evidence" value="ECO:0007669"/>
    <property type="project" value="TreeGrafter"/>
</dbReference>
<dbReference type="InterPro" id="IPR012677">
    <property type="entry name" value="Nucleotide-bd_a/b_plait_sf"/>
</dbReference>
<dbReference type="EMBL" id="JAINUF010000007">
    <property type="protein sequence ID" value="KAJ8353871.1"/>
    <property type="molecule type" value="Genomic_DNA"/>
</dbReference>
<evidence type="ECO:0000256" key="13">
    <source>
        <dbReference type="ARBA" id="ARBA00029945"/>
    </source>
</evidence>
<evidence type="ECO:0000256" key="10">
    <source>
        <dbReference type="ARBA" id="ARBA00022884"/>
    </source>
</evidence>
<comment type="similarity">
    <text evidence="3">Belongs to the ESRP family.</text>
</comment>
<dbReference type="GO" id="GO:0030041">
    <property type="term" value="P:actin filament polymerization"/>
    <property type="evidence" value="ECO:0007669"/>
    <property type="project" value="TreeGrafter"/>
</dbReference>
<gene>
    <name evidence="20" type="ORF">SKAU_G00214380</name>
</gene>
<evidence type="ECO:0000256" key="16">
    <source>
        <dbReference type="PROSITE-ProRule" id="PRU00452"/>
    </source>
</evidence>
<evidence type="ECO:0000256" key="4">
    <source>
        <dbReference type="ARBA" id="ARBA00013581"/>
    </source>
</evidence>
<feature type="domain" description="SP-RING-type" evidence="19">
    <location>
        <begin position="2011"/>
        <end position="2097"/>
    </location>
</feature>
<dbReference type="InterPro" id="IPR019393">
    <property type="entry name" value="WASH_strumpellin"/>
</dbReference>
<keyword evidence="8 16" id="KW-0863">Zinc-finger</keyword>
<dbReference type="InterPro" id="IPR035979">
    <property type="entry name" value="RBD_domain_sf"/>
</dbReference>
<feature type="compositionally biased region" description="Polar residues" evidence="17">
    <location>
        <begin position="1990"/>
        <end position="2006"/>
    </location>
</feature>
<comment type="similarity">
    <text evidence="2">Belongs to the strumpellin family.</text>
</comment>
<keyword evidence="10 15" id="KW-0694">RNA-binding</keyword>
<sequence length="2100" mass="238589">MTTNIDNLVVLFATTSGASGDLLGSDEKELIQLVWQVVDLANKQTGKLNEVFIRPKHLELTDECKEESGVDEETISSAEPLENALNQFNQRLITEVNGAALCLCTDGQLHIRQVIHPEASSKNIMLPECFYSFFDLRKEFKKNFPSSEDLKDLDIQVMANYLNITSDSSANTSASLNVQNMAAIVLALISDPVCYNFTHPERVNEKFETGTCSKMERVDDNTVIRARGLPWQSSDQDIARFFRGLNIAKGGAALCLNAQGRRNGEALVRFVNEEHRDLALQRHKHHMGTRYIEVYKATGEDFLKIAGGTSNEVAHFLSKENQIIVRMRGLPFTATAEDVLLFFSPSCPITGGKDGILFVKYPDGRPTGDAFVLFSCEEYAQNALKKHKEILGKRYIELFKSTAAEVQQVLNRYTSAPLIPIAPAPIIPLLPQPTFVPPPGMRDCVRLRGLPYIATIEDILEFLGEFTADIRPHGVHMVLNQQGRPSGDSFIQMKSAERAFMTAQKCHKRTMKDRYVEVFQCSAEEMNIVLMGGTLNRNGLSPPPCKLRRLSPPSYTFPPPTAVMPADATALYQPQVLLNPRPMQPTPAFYPASAQLFMNYTAYYPSPPGSPNGLNYFPSPASAPTLGAQPGALVRMHGLAYNNGVKEILNIVQGYQSPPESMALLNSLCGQPSSSDALMTLPALLSAKQPLQDRGHVHLGGPFLDLQLLIVSRGNAIIAELLRLSEFIPAVFRLKDKTDHQKYGDIICDFSYFKGQEYYESKLEAKPDLQDLDEEFRENNIEILSRFYLAFESVHKYIVDLIRYLDDLNEGVYIQQTLETVLLNEDGKQLLCEALYLYGVMLLVIDQKIEGEVRERMLVSYYRYSAARSSADSNLDDICKLLRSTGYSSQPGAKRPPNYPESYFQRVPISPTFISMVIGRLRSDDIYNQVSAYPLPEHRSTALANQAAMLYVCLFFTPSILQTQQAKMREIVDKYFPDNWVISIYMGITVNLMEAWEPYKAAKIALNYTLDTANIREQACRYAASLDTLKSQVQQLLKEGFLREEIVLDNIPKLLNCLRDCNVAIRWLMLHTAESAYDVNNKRLRQIKDQVLNDSKYNPKILFQLLLDTAQFEFILKEMFKQMLSEKQLKWESYRREGSERMMELAEVFSGVKPLTRVEKNENLQAWFREISKQIESLNYEDSTAAGRKTVQLIQALVEVQEFHQLESNLQVCQFLADTRKFLHQMIRTINIKEEVLITMQIVGDLSYAWQLIDSFTSIMQESIRVNPSMVTKLRATFLKLASALDLPLLRINQANSPDLLSVSQFYSGELVAYVRKVLQIIPESMFTSLAKIIKLQIHDIMEVPTRLDKDKLKDYAQLGARYEVAKLTHAISIFTEGILMMKTTLVGIIKVDPKQLLEDGIRKELVRRVAYALHKGLIFNPKAKTSELMPKLKEMAATMDGFYRSFEYIQDYVSIYGLKIWQEEVSRIINYNVEQECNSFLRTKIQDWQSVYQSTHIPIPKYPSVDESATFIGRLCREILRITDPKITCYIDQMNTWYDIKTHQEVTNNRLFSEIQDTLGTFGLNGLDRLLCFMIVKELQNFLTVLQKTILRDRAVVDVFKALLNIVNPVKGIVANASKVYANAVAKTQKIWPAYLDAILKVGQMQILRQQIANELNYSCKFDSKHLAAALDNLNKSLLADIEAHYQDPTLPYPKEDNTLLYEITAYLEAAGIQNPLNKIYITTKRLPYFPIVNFLFLIAQLPKLQYSKNQGMTCRKATDPVDWPPLVLGLLTLLKQFHSRYTEQFLALIGQFIRSIMEQCTSDKSEDFQSEQSGVQSPVLPDPSMAGALREQQLALLPGWGKGLGSIVAYMRPRAGRASWNHWCWEESRSKSRALKKTRCPPSYYRLTGLLLKPTFQTGGFAVKSHFITGNEEDMKKLEEMMLDCARLDREINCFVEVVEQVTAQARQQQPEAMFTLQNQVREQFARLQGSFADSDLHRHSKVVSFNESIRNSRTQANPSGTQNTEEDMDEDIQVTQSQVNFTCPLTQEEMVNPVKNKKCNHCYDYEAVLAMIRSKHSQEKKFRCPVVGCGNTDVKQSDLVPDVAMKRMIQKKRGTKK</sequence>
<dbReference type="PROSITE" id="PS51044">
    <property type="entry name" value="ZF_SP_RING"/>
    <property type="match status" value="1"/>
</dbReference>
<keyword evidence="6" id="KW-0479">Metal-binding</keyword>
<dbReference type="GO" id="GO:0008380">
    <property type="term" value="P:RNA splicing"/>
    <property type="evidence" value="ECO:0007669"/>
    <property type="project" value="UniProtKB-KW"/>
</dbReference>
<evidence type="ECO:0000256" key="14">
    <source>
        <dbReference type="ARBA" id="ARBA00055335"/>
    </source>
</evidence>
<organism evidence="20 21">
    <name type="scientific">Synaphobranchus kaupii</name>
    <name type="common">Kaup's arrowtooth eel</name>
    <dbReference type="NCBI Taxonomy" id="118154"/>
    <lineage>
        <taxon>Eukaryota</taxon>
        <taxon>Metazoa</taxon>
        <taxon>Chordata</taxon>
        <taxon>Craniata</taxon>
        <taxon>Vertebrata</taxon>
        <taxon>Euteleostomi</taxon>
        <taxon>Actinopterygii</taxon>
        <taxon>Neopterygii</taxon>
        <taxon>Teleostei</taxon>
        <taxon>Anguilliformes</taxon>
        <taxon>Synaphobranchidae</taxon>
        <taxon>Synaphobranchus</taxon>
    </lineage>
</organism>
<dbReference type="InterPro" id="IPR012337">
    <property type="entry name" value="RNaseH-like_sf"/>
</dbReference>
<dbReference type="CDD" id="cd16651">
    <property type="entry name" value="SPL-RING_NSE2"/>
    <property type="match status" value="1"/>
</dbReference>
<dbReference type="PANTHER" id="PTHR15691:SF6">
    <property type="entry name" value="WASH COMPLEX SUBUNIT 5"/>
    <property type="match status" value="1"/>
</dbReference>
<keyword evidence="9" id="KW-0862">Zinc</keyword>
<dbReference type="GO" id="GO:0005768">
    <property type="term" value="C:endosome"/>
    <property type="evidence" value="ECO:0007669"/>
    <property type="project" value="TreeGrafter"/>
</dbReference>
<dbReference type="FunFam" id="3.30.70.330:FF:000041">
    <property type="entry name" value="Epithelial splicing regulatory protein 1"/>
    <property type="match status" value="1"/>
</dbReference>
<evidence type="ECO:0000313" key="20">
    <source>
        <dbReference type="EMBL" id="KAJ8353871.1"/>
    </source>
</evidence>
<comment type="subcellular location">
    <subcellularLocation>
        <location evidence="1">Nucleus</location>
    </subcellularLocation>
</comment>
<evidence type="ECO:0000256" key="3">
    <source>
        <dbReference type="ARBA" id="ARBA00008866"/>
    </source>
</evidence>
<dbReference type="GO" id="GO:0003723">
    <property type="term" value="F:RNA binding"/>
    <property type="evidence" value="ECO:0007669"/>
    <property type="project" value="UniProtKB-UniRule"/>
</dbReference>
<dbReference type="CDD" id="cd12736">
    <property type="entry name" value="RRM1_ESRP1"/>
    <property type="match status" value="1"/>
</dbReference>
<feature type="region of interest" description="Disordered" evidence="17">
    <location>
        <begin position="1990"/>
        <end position="2010"/>
    </location>
</feature>
<evidence type="ECO:0000259" key="19">
    <source>
        <dbReference type="PROSITE" id="PS51044"/>
    </source>
</evidence>
<proteinExistence type="inferred from homology"/>
<dbReference type="Pfam" id="PF10266">
    <property type="entry name" value="Strumpellin"/>
    <property type="match status" value="1"/>
</dbReference>
<name>A0A9Q1FA34_SYNKA</name>
<evidence type="ECO:0000256" key="1">
    <source>
        <dbReference type="ARBA" id="ARBA00004123"/>
    </source>
</evidence>
<dbReference type="OrthoDB" id="565118at2759"/>
<evidence type="ECO:0000313" key="21">
    <source>
        <dbReference type="Proteomes" id="UP001152622"/>
    </source>
</evidence>
<evidence type="ECO:0000256" key="17">
    <source>
        <dbReference type="SAM" id="MobiDB-lite"/>
    </source>
</evidence>
<keyword evidence="21" id="KW-1185">Reference proteome</keyword>
<feature type="domain" description="RRM" evidence="18">
    <location>
        <begin position="323"/>
        <end position="403"/>
    </location>
</feature>
<dbReference type="PANTHER" id="PTHR15691">
    <property type="entry name" value="WASH COMPLEX SUBUNIT 5"/>
    <property type="match status" value="1"/>
</dbReference>
<keyword evidence="12" id="KW-0539">Nucleus</keyword>
<evidence type="ECO:0000259" key="18">
    <source>
        <dbReference type="PROSITE" id="PS50102"/>
    </source>
</evidence>
<dbReference type="Gene3D" id="3.30.70.330">
    <property type="match status" value="3"/>
</dbReference>
<keyword evidence="5" id="KW-0507">mRNA processing</keyword>
<dbReference type="SUPFAM" id="SSF54928">
    <property type="entry name" value="RNA-binding domain, RBD"/>
    <property type="match status" value="3"/>
</dbReference>
<evidence type="ECO:0000256" key="2">
    <source>
        <dbReference type="ARBA" id="ARBA00006224"/>
    </source>
</evidence>
<evidence type="ECO:0000256" key="5">
    <source>
        <dbReference type="ARBA" id="ARBA00022664"/>
    </source>
</evidence>
<evidence type="ECO:0000256" key="6">
    <source>
        <dbReference type="ARBA" id="ARBA00022723"/>
    </source>
</evidence>
<dbReference type="Proteomes" id="UP001152622">
    <property type="component" value="Chromosome 7"/>
</dbReference>
<protein>
    <recommendedName>
        <fullName evidence="4">WASH complex subunit 5</fullName>
    </recommendedName>
    <alternativeName>
        <fullName evidence="13">WASH complex subunit strumpellin</fullName>
    </alternativeName>
</protein>
<dbReference type="InterPro" id="IPR000504">
    <property type="entry name" value="RRM_dom"/>
</dbReference>
<keyword evidence="7" id="KW-0677">Repeat</keyword>
<comment type="caution">
    <text evidence="20">The sequence shown here is derived from an EMBL/GenBank/DDBJ whole genome shotgun (WGS) entry which is preliminary data.</text>
</comment>
<evidence type="ECO:0000256" key="7">
    <source>
        <dbReference type="ARBA" id="ARBA00022737"/>
    </source>
</evidence>
<dbReference type="GO" id="GO:0051125">
    <property type="term" value="P:regulation of actin nucleation"/>
    <property type="evidence" value="ECO:0007669"/>
    <property type="project" value="TreeGrafter"/>
</dbReference>
<evidence type="ECO:0000256" key="8">
    <source>
        <dbReference type="ARBA" id="ARBA00022771"/>
    </source>
</evidence>
<dbReference type="SUPFAM" id="SSF57850">
    <property type="entry name" value="RING/U-box"/>
    <property type="match status" value="1"/>
</dbReference>
<dbReference type="GO" id="GO:0008270">
    <property type="term" value="F:zinc ion binding"/>
    <property type="evidence" value="ECO:0007669"/>
    <property type="project" value="UniProtKB-KW"/>
</dbReference>
<dbReference type="InterPro" id="IPR036397">
    <property type="entry name" value="RNaseH_sf"/>
</dbReference>